<evidence type="ECO:0000256" key="1">
    <source>
        <dbReference type="SAM" id="MobiDB-lite"/>
    </source>
</evidence>
<feature type="region of interest" description="Disordered" evidence="1">
    <location>
        <begin position="284"/>
        <end position="309"/>
    </location>
</feature>
<dbReference type="SUPFAM" id="SSF49879">
    <property type="entry name" value="SMAD/FHA domain"/>
    <property type="match status" value="1"/>
</dbReference>
<feature type="domain" description="FHA" evidence="2">
    <location>
        <begin position="77"/>
        <end position="135"/>
    </location>
</feature>
<feature type="compositionally biased region" description="Low complexity" evidence="1">
    <location>
        <begin position="245"/>
        <end position="267"/>
    </location>
</feature>
<feature type="compositionally biased region" description="Low complexity" evidence="1">
    <location>
        <begin position="215"/>
        <end position="238"/>
    </location>
</feature>
<proteinExistence type="predicted"/>
<comment type="caution">
    <text evidence="3">The sequence shown here is derived from an EMBL/GenBank/DDBJ whole genome shotgun (WGS) entry which is preliminary data.</text>
</comment>
<accession>A0A813IHY3</accession>
<evidence type="ECO:0000259" key="2">
    <source>
        <dbReference type="PROSITE" id="PS50006"/>
    </source>
</evidence>
<dbReference type="Gene3D" id="2.60.200.20">
    <property type="match status" value="1"/>
</dbReference>
<reference evidence="3" key="1">
    <citation type="submission" date="2021-02" db="EMBL/GenBank/DDBJ databases">
        <authorList>
            <person name="Dougan E. K."/>
            <person name="Rhodes N."/>
            <person name="Thang M."/>
            <person name="Chan C."/>
        </authorList>
    </citation>
    <scope>NUCLEOTIDE SEQUENCE</scope>
</reference>
<dbReference type="PROSITE" id="PS50006">
    <property type="entry name" value="FHA_DOMAIN"/>
    <property type="match status" value="1"/>
</dbReference>
<evidence type="ECO:0000313" key="3">
    <source>
        <dbReference type="EMBL" id="CAE8650052.1"/>
    </source>
</evidence>
<dbReference type="AlphaFoldDB" id="A0A813IHY3"/>
<dbReference type="SMART" id="SM00240">
    <property type="entry name" value="FHA"/>
    <property type="match status" value="1"/>
</dbReference>
<dbReference type="EMBL" id="CAJNNW010008465">
    <property type="protein sequence ID" value="CAE8650052.1"/>
    <property type="molecule type" value="Genomic_DNA"/>
</dbReference>
<name>A0A813IHY3_POLGL</name>
<protein>
    <recommendedName>
        <fullName evidence="2">FHA domain-containing protein</fullName>
    </recommendedName>
</protein>
<gene>
    <name evidence="3" type="ORF">PGLA2088_LOCUS7953</name>
</gene>
<sequence length="470" mass="49656">MHASLPGWALQPAVQLEQICDEPPPCELPAWCSAPDSGLLDADVEVWRVPQTAPPGSPGAPGGPTPGALLLGRRAWVHFGRRHQSGAKGGRQPDVELLTATASRKQALVLRNWHGQTFLMDLGSSHGTFLGRHRLQPNVPKEWRPGATVFFADRATETFELRPKGLKPSSFVRSTPALGGFAVQAPAVWPSGAGISAIAAAVAAATAATAATASTTTAAATSSKPASSKVSTSASSSSLPQQPGPTTTAPTPTPTTPTLTTTSSSASFAGARRMGAVKLGEELKLRPKEQPPEAVPRKPFPQVPSRARPAGLGSLAARLERSFGDNPLEIFRELGPYYPCPRLGNDFQLSLWSKCSARVDRERPAVVVTAASFQAAEPQITVQWLCANIPCADLQLRLTDAPPDVAEPGPEGLLQVDLPLDASQQRLGAASLRLPREALEKLPSEVFLRIYSRKGTSCGDGHHAIRLLAF</sequence>
<dbReference type="Proteomes" id="UP000626109">
    <property type="component" value="Unassembled WGS sequence"/>
</dbReference>
<dbReference type="InterPro" id="IPR008984">
    <property type="entry name" value="SMAD_FHA_dom_sf"/>
</dbReference>
<organism evidence="3 4">
    <name type="scientific">Polarella glacialis</name>
    <name type="common">Dinoflagellate</name>
    <dbReference type="NCBI Taxonomy" id="89957"/>
    <lineage>
        <taxon>Eukaryota</taxon>
        <taxon>Sar</taxon>
        <taxon>Alveolata</taxon>
        <taxon>Dinophyceae</taxon>
        <taxon>Suessiales</taxon>
        <taxon>Suessiaceae</taxon>
        <taxon>Polarella</taxon>
    </lineage>
</organism>
<dbReference type="Pfam" id="PF00498">
    <property type="entry name" value="FHA"/>
    <property type="match status" value="1"/>
</dbReference>
<dbReference type="InterPro" id="IPR000253">
    <property type="entry name" value="FHA_dom"/>
</dbReference>
<feature type="region of interest" description="Disordered" evidence="1">
    <location>
        <begin position="215"/>
        <end position="267"/>
    </location>
</feature>
<evidence type="ECO:0000313" key="4">
    <source>
        <dbReference type="Proteomes" id="UP000626109"/>
    </source>
</evidence>